<evidence type="ECO:0000256" key="2">
    <source>
        <dbReference type="ARBA" id="ARBA00022448"/>
    </source>
</evidence>
<evidence type="ECO:0000259" key="6">
    <source>
        <dbReference type="Pfam" id="PF01880"/>
    </source>
</evidence>
<sequence length="117" mass="12861">MDFTTLFKAPETEGKEKHVPVIERGSGHGGTHDNVVIVTVGKETPHPNTLEHHIVWVELYGVKKENDQVVCIGRADFAPTVAEPVATFKALDLSLFKALGAISYCNIHGVWKNTLEL</sequence>
<dbReference type="AlphaFoldDB" id="A0AA96V952"/>
<dbReference type="NCBIfam" id="TIGR00332">
    <property type="entry name" value="neela_ferrous"/>
    <property type="match status" value="1"/>
</dbReference>
<keyword evidence="7" id="KW-0560">Oxidoreductase</keyword>
<dbReference type="EC" id="1.15.1.2" evidence="7"/>
<proteinExistence type="inferred from homology"/>
<dbReference type="Pfam" id="PF01880">
    <property type="entry name" value="Desulfoferrodox"/>
    <property type="match status" value="1"/>
</dbReference>
<feature type="domain" description="Desulfoferrodoxin ferrous iron-binding" evidence="6">
    <location>
        <begin position="12"/>
        <end position="113"/>
    </location>
</feature>
<evidence type="ECO:0000256" key="4">
    <source>
        <dbReference type="ARBA" id="ARBA00022982"/>
    </source>
</evidence>
<reference evidence="7 8" key="1">
    <citation type="submission" date="2023-07" db="EMBL/GenBank/DDBJ databases">
        <title>Closed genoem sequence of Methanomicrococcus sp. Hf6.</title>
        <authorList>
            <person name="Poehlein A."/>
            <person name="Protasov E."/>
            <person name="Platt K."/>
            <person name="Reeh H."/>
            <person name="Daniel R."/>
            <person name="Brune A."/>
        </authorList>
    </citation>
    <scope>NUCLEOTIDE SEQUENCE [LARGE SCALE GENOMIC DNA]</scope>
    <source>
        <strain evidence="7 8">Hf6</strain>
    </source>
</reference>
<name>A0AA96V952_9EURY</name>
<dbReference type="SUPFAM" id="SSF49367">
    <property type="entry name" value="Superoxide reductase-like"/>
    <property type="match status" value="1"/>
</dbReference>
<gene>
    <name evidence="7" type="ORF">MmiHf6_00570</name>
</gene>
<keyword evidence="8" id="KW-1185">Reference proteome</keyword>
<dbReference type="RefSeq" id="WP_316557730.1">
    <property type="nucleotide sequence ID" value="NZ_CP131059.1"/>
</dbReference>
<dbReference type="GO" id="GO:0050605">
    <property type="term" value="F:superoxide reductase activity"/>
    <property type="evidence" value="ECO:0007669"/>
    <property type="project" value="UniProtKB-EC"/>
</dbReference>
<dbReference type="GeneID" id="85194478"/>
<keyword evidence="3" id="KW-0479">Metal-binding</keyword>
<evidence type="ECO:0000256" key="1">
    <source>
        <dbReference type="ARBA" id="ARBA00005941"/>
    </source>
</evidence>
<dbReference type="InterPro" id="IPR051233">
    <property type="entry name" value="Desulfoferrodoxin_SOR"/>
</dbReference>
<keyword evidence="2" id="KW-0813">Transport</keyword>
<evidence type="ECO:0000256" key="5">
    <source>
        <dbReference type="ARBA" id="ARBA00023004"/>
    </source>
</evidence>
<dbReference type="GO" id="GO:0005506">
    <property type="term" value="F:iron ion binding"/>
    <property type="evidence" value="ECO:0007669"/>
    <property type="project" value="InterPro"/>
</dbReference>
<keyword evidence="5" id="KW-0408">Iron</keyword>
<dbReference type="InterPro" id="IPR002742">
    <property type="entry name" value="Desulfoferrodoxin_Fe-bd_dom"/>
</dbReference>
<dbReference type="InterPro" id="IPR036073">
    <property type="entry name" value="Desulfoferrodoxin_Fe-bd_dom_sf"/>
</dbReference>
<evidence type="ECO:0000256" key="3">
    <source>
        <dbReference type="ARBA" id="ARBA00022723"/>
    </source>
</evidence>
<evidence type="ECO:0000313" key="8">
    <source>
        <dbReference type="Proteomes" id="UP001302978"/>
    </source>
</evidence>
<evidence type="ECO:0000313" key="7">
    <source>
        <dbReference type="EMBL" id="WNY22772.1"/>
    </source>
</evidence>
<dbReference type="Proteomes" id="UP001302978">
    <property type="component" value="Chromosome"/>
</dbReference>
<comment type="similarity">
    <text evidence="1">Belongs to the desulfoferrodoxin family.</text>
</comment>
<protein>
    <submittedName>
        <fullName evidence="7">Superoxide reductase</fullName>
        <ecNumber evidence="7">1.15.1.2</ecNumber>
    </submittedName>
</protein>
<dbReference type="KEGG" id="mehf:MmiHf6_00570"/>
<keyword evidence="4" id="KW-0249">Electron transport</keyword>
<dbReference type="PANTHER" id="PTHR36541:SF1">
    <property type="entry name" value="SUPEROXIDE REDUCTASE-RELATED"/>
    <property type="match status" value="1"/>
</dbReference>
<organism evidence="7 8">
    <name type="scientific">Methanimicrococcus hongohii</name>
    <dbReference type="NCBI Taxonomy" id="3028295"/>
    <lineage>
        <taxon>Archaea</taxon>
        <taxon>Methanobacteriati</taxon>
        <taxon>Methanobacteriota</taxon>
        <taxon>Stenosarchaea group</taxon>
        <taxon>Methanomicrobia</taxon>
        <taxon>Methanosarcinales</taxon>
        <taxon>Methanosarcinaceae</taxon>
        <taxon>Methanimicrococcus</taxon>
    </lineage>
</organism>
<dbReference type="Gene3D" id="2.60.40.730">
    <property type="entry name" value="SOR catalytic domain"/>
    <property type="match status" value="1"/>
</dbReference>
<accession>A0AA96V952</accession>
<dbReference type="EMBL" id="CP131059">
    <property type="protein sequence ID" value="WNY22772.1"/>
    <property type="molecule type" value="Genomic_DNA"/>
</dbReference>
<dbReference type="PANTHER" id="PTHR36541">
    <property type="entry name" value="SUPEROXIDE REDUCTASE-RELATED"/>
    <property type="match status" value="1"/>
</dbReference>